<accession>A0AAP9HA60</accession>
<dbReference type="Proteomes" id="UP000424872">
    <property type="component" value="Plasmid pMSR2C"/>
</dbReference>
<geneLocation type="plasmid" evidence="4">
    <name>pmsr2c</name>
</geneLocation>
<keyword evidence="5" id="KW-1185">Reference proteome</keyword>
<evidence type="ECO:0000313" key="2">
    <source>
        <dbReference type="EMBL" id="MDO6406472.1"/>
    </source>
</evidence>
<feature type="chain" id="PRO_5042812107" evidence="1">
    <location>
        <begin position="22"/>
        <end position="94"/>
    </location>
</feature>
<evidence type="ECO:0000313" key="5">
    <source>
        <dbReference type="Proteomes" id="UP001171299"/>
    </source>
</evidence>
<dbReference type="EMBL" id="JAUOOM010000006">
    <property type="protein sequence ID" value="MDO6406472.1"/>
    <property type="molecule type" value="Genomic_DNA"/>
</dbReference>
<reference evidence="2" key="3">
    <citation type="submission" date="2023-07" db="EMBL/GenBank/DDBJ databases">
        <title>The extreme plant-growth-promoting properties of Pantoea phytobeneficialis PF55 revealed by functional and genomic analysis.</title>
        <authorList>
            <person name="Nascimento F.X."/>
            <person name="Marcio R.J."/>
        </authorList>
    </citation>
    <scope>NUCLEOTIDE SEQUENCE</scope>
    <source>
        <strain evidence="2">PF55</strain>
    </source>
</reference>
<dbReference type="EMBL" id="CP024639">
    <property type="protein sequence ID" value="QGR09570.1"/>
    <property type="molecule type" value="Genomic_DNA"/>
</dbReference>
<reference evidence="3" key="2">
    <citation type="journal article" date="2020" name="Environ. Microbiol.">
        <title>The extreme plant-growth-promoting properties of Pantoea phytobeneficialis MSR2 revealed by functional and genomic analysis.</title>
        <authorList>
            <person name="Nascimento F.X."/>
            <person name="Hernandez A.G."/>
            <person name="Glick B.R."/>
            <person name="Rossi M.J."/>
        </authorList>
    </citation>
    <scope>NUCLEOTIDE SEQUENCE</scope>
    <source>
        <strain evidence="3">MSR2</strain>
    </source>
</reference>
<dbReference type="RefSeq" id="WP_208726979.1">
    <property type="nucleotide sequence ID" value="NZ_CP024639.1"/>
</dbReference>
<proteinExistence type="predicted"/>
<geneLocation type="plasmid" evidence="3">
    <name>pMSR2C</name>
</geneLocation>
<dbReference type="AlphaFoldDB" id="A0AAP9HA60"/>
<protein>
    <submittedName>
        <fullName evidence="3">Uncharacterized protein</fullName>
    </submittedName>
</protein>
<dbReference type="KEGG" id="ppho:CTZ24_24185"/>
<gene>
    <name evidence="3" type="ORF">CTZ24_24185</name>
    <name evidence="2" type="ORF">Q3404_07785</name>
</gene>
<evidence type="ECO:0000256" key="1">
    <source>
        <dbReference type="SAM" id="SignalP"/>
    </source>
</evidence>
<reference evidence="4" key="1">
    <citation type="submission" date="2017-11" db="EMBL/GenBank/DDBJ databases">
        <title>Genome sequence of Pantoea sp. MSR2.</title>
        <authorList>
            <person name="Nascimento F.X."/>
        </authorList>
    </citation>
    <scope>NUCLEOTIDE SEQUENCE [LARGE SCALE GENOMIC DNA]</scope>
    <source>
        <strain evidence="4">MSR2</strain>
        <plasmid evidence="4">pmsr2c</plasmid>
    </source>
</reference>
<evidence type="ECO:0000313" key="3">
    <source>
        <dbReference type="EMBL" id="QGR09570.1"/>
    </source>
</evidence>
<feature type="signal peptide" evidence="1">
    <location>
        <begin position="1"/>
        <end position="21"/>
    </location>
</feature>
<name>A0AAP9HA60_9GAMM</name>
<keyword evidence="3" id="KW-0614">Plasmid</keyword>
<dbReference type="Proteomes" id="UP001171299">
    <property type="component" value="Unassembled WGS sequence"/>
</dbReference>
<evidence type="ECO:0000313" key="4">
    <source>
        <dbReference type="Proteomes" id="UP000424872"/>
    </source>
</evidence>
<organism evidence="3 4">
    <name type="scientific">Pantoea phytobeneficialis</name>
    <dbReference type="NCBI Taxonomy" id="2052056"/>
    <lineage>
        <taxon>Bacteria</taxon>
        <taxon>Pseudomonadati</taxon>
        <taxon>Pseudomonadota</taxon>
        <taxon>Gammaproteobacteria</taxon>
        <taxon>Enterobacterales</taxon>
        <taxon>Erwiniaceae</taxon>
        <taxon>Pantoea</taxon>
    </lineage>
</organism>
<keyword evidence="1" id="KW-0732">Signal</keyword>
<sequence>MRGVVVAVMLAVGVVSVPALAAPPAPDADAALSFIKHIKTAEKTGKRISETVGINCKGSGKIESVTGYLMVTAVTYVDEGTVATFDQLTPEKHA</sequence>